<dbReference type="EMBL" id="MU273546">
    <property type="protein sequence ID" value="KAI0032436.1"/>
    <property type="molecule type" value="Genomic_DNA"/>
</dbReference>
<reference evidence="1" key="1">
    <citation type="submission" date="2021-02" db="EMBL/GenBank/DDBJ databases">
        <authorList>
            <consortium name="DOE Joint Genome Institute"/>
            <person name="Ahrendt S."/>
            <person name="Looney B.P."/>
            <person name="Miyauchi S."/>
            <person name="Morin E."/>
            <person name="Drula E."/>
            <person name="Courty P.E."/>
            <person name="Chicoki N."/>
            <person name="Fauchery L."/>
            <person name="Kohler A."/>
            <person name="Kuo A."/>
            <person name="Labutti K."/>
            <person name="Pangilinan J."/>
            <person name="Lipzen A."/>
            <person name="Riley R."/>
            <person name="Andreopoulos W."/>
            <person name="He G."/>
            <person name="Johnson J."/>
            <person name="Barry K.W."/>
            <person name="Grigoriev I.V."/>
            <person name="Nagy L."/>
            <person name="Hibbett D."/>
            <person name="Henrissat B."/>
            <person name="Matheny P.B."/>
            <person name="Labbe J."/>
            <person name="Martin F."/>
        </authorList>
    </citation>
    <scope>NUCLEOTIDE SEQUENCE</scope>
    <source>
        <strain evidence="1">EC-137</strain>
    </source>
</reference>
<organism evidence="1 2">
    <name type="scientific">Vararia minispora EC-137</name>
    <dbReference type="NCBI Taxonomy" id="1314806"/>
    <lineage>
        <taxon>Eukaryota</taxon>
        <taxon>Fungi</taxon>
        <taxon>Dikarya</taxon>
        <taxon>Basidiomycota</taxon>
        <taxon>Agaricomycotina</taxon>
        <taxon>Agaricomycetes</taxon>
        <taxon>Russulales</taxon>
        <taxon>Lachnocladiaceae</taxon>
        <taxon>Vararia</taxon>
    </lineage>
</organism>
<keyword evidence="2" id="KW-1185">Reference proteome</keyword>
<protein>
    <submittedName>
        <fullName evidence="1">Uncharacterized protein</fullName>
    </submittedName>
</protein>
<sequence length="1061" mass="113683">MSSSSLANWDGSQSPTNEQAEDSTRTNSQSIAPSGLLTTDKLIPGRTDTGPSSHNQARDATVPPLHHKPPGAPVYTDLSRLQHVVLDGSKYDATLEGNVNVGPSTGSFAAHPHTSGSTHTLGRQTSFGDANHLQPSISFVQPTVSPSLQPTTSSSEEDAFMHDYLNLNGSPTLSPTNRVLPTNEPTPSEMPSAPIAPSPFVFPAPPQPFTGFPAVSPAHTRSMSRLPPGYHETDEDAEGSPTIPQPPVPLAILSPIRPDSTGGSEDDVEAVVEEARSSDNMDVRRPANRTSPVAAASTPTPSTPRRPHTPLFFPDDSSPIPSEPAATPRGSVISMASTSPSASPPSARVPSAARGEVIEILSDSSGEDKLDDDKNDSDPPLTRKRRRRASPPRPRRRRRRAASPPRHPPASNPSPAQRRQNGMHVFLPPLSHPREKYKSHAIEWYDAHVERIEAEEAKTMRKGKGKARAEPQPSLLLDSGDSSQTVAKIATRTEPKKGAMHPAAQTSSSRVPRAEANPRTTTKKHKPDRRGRSHAVADNAGSVGLTEMLNRAARANARGLEDAEDADVVMEVANVDPDVSMDDENEEARIGAANARGEEDDKMHLSDDLEDDVPLSSVVPQARLVIVQQPSAKKPQLGIKKPVLSSRSSSAVATGPTSRPRPRPVKATGSVPLIPLVPSPAPVASSSRHRLDTVPLERFDLLPPKPKPAPRRPVGTQAYVSLPSWSPALRLKQTSASLAHRRLVKRTIDSEDDSSDHIADGESPRDASPPVTHESSSSPDLPLASQPNPKRDFSFDAPPYERIVPEDIASSEAGILCGDERRLFVFGDEAETEGGCTGRLACFFTQRTQPSRAGPIRAHILESATQDSKRRWEGLGNGSQQLDEGAQQEGEDSDIYDGEDENVTHLSPQGWDARTKLPNHRPSLGLHPRNLPHERQSSPHPELHRHGATPLPAVSSPSAGPSAPTSSNELTDLCELTSTSPTYTAAPATPPPTSEILDSVSWSPPALPAFSGSPPMASNIDFVAAHDELPARSIDGQRPAQPTERELTPLGFRELTPPPPI</sequence>
<name>A0ACB8QM69_9AGAM</name>
<reference evidence="1" key="2">
    <citation type="journal article" date="2022" name="New Phytol.">
        <title>Evolutionary transition to the ectomycorrhizal habit in the genomes of a hyperdiverse lineage of mushroom-forming fungi.</title>
        <authorList>
            <person name="Looney B."/>
            <person name="Miyauchi S."/>
            <person name="Morin E."/>
            <person name="Drula E."/>
            <person name="Courty P.E."/>
            <person name="Kohler A."/>
            <person name="Kuo A."/>
            <person name="LaButti K."/>
            <person name="Pangilinan J."/>
            <person name="Lipzen A."/>
            <person name="Riley R."/>
            <person name="Andreopoulos W."/>
            <person name="He G."/>
            <person name="Johnson J."/>
            <person name="Nolan M."/>
            <person name="Tritt A."/>
            <person name="Barry K.W."/>
            <person name="Grigoriev I.V."/>
            <person name="Nagy L.G."/>
            <person name="Hibbett D."/>
            <person name="Henrissat B."/>
            <person name="Matheny P.B."/>
            <person name="Labbe J."/>
            <person name="Martin F.M."/>
        </authorList>
    </citation>
    <scope>NUCLEOTIDE SEQUENCE</scope>
    <source>
        <strain evidence="1">EC-137</strain>
    </source>
</reference>
<comment type="caution">
    <text evidence="1">The sequence shown here is derived from an EMBL/GenBank/DDBJ whole genome shotgun (WGS) entry which is preliminary data.</text>
</comment>
<proteinExistence type="predicted"/>
<evidence type="ECO:0000313" key="1">
    <source>
        <dbReference type="EMBL" id="KAI0032436.1"/>
    </source>
</evidence>
<accession>A0ACB8QM69</accession>
<evidence type="ECO:0000313" key="2">
    <source>
        <dbReference type="Proteomes" id="UP000814128"/>
    </source>
</evidence>
<gene>
    <name evidence="1" type="ORF">K488DRAFT_85858</name>
</gene>
<dbReference type="Proteomes" id="UP000814128">
    <property type="component" value="Unassembled WGS sequence"/>
</dbReference>